<evidence type="ECO:0000256" key="1">
    <source>
        <dbReference type="ARBA" id="ARBA00022741"/>
    </source>
</evidence>
<keyword evidence="3 7" id="KW-0347">Helicase</keyword>
<gene>
    <name evidence="7" type="ORF">DPV69_06995</name>
</gene>
<dbReference type="Pfam" id="PF00580">
    <property type="entry name" value="UvrD-helicase"/>
    <property type="match status" value="1"/>
</dbReference>
<protein>
    <recommendedName>
        <fullName evidence="5">DNA 3'-5' helicase II</fullName>
    </recommendedName>
</protein>
<evidence type="ECO:0000256" key="4">
    <source>
        <dbReference type="ARBA" id="ARBA00022840"/>
    </source>
</evidence>
<sequence length="389" mass="44169">MPSKNNKLIISAAGSGKTTYLVREALKVSHGNVLITTYTEANEQEIKKKFYDINGSIPINITIQTWFSFLLQHGVRPYQGTIFDGHIKGMLLVNGASGINYVNKQGISVPFTEEKDFQKHYFSKSDKLYSDKLAKFVVKCNTQSKGKVVDRLERIYNYVFVDEVQDLAGNDLEFLKLLFKSKINTTLVGDPRQVTYLTHNEKKYHNYKDGNIKQFILDKCAKECTIDETTLGRSHRNNAEICSFSSKLYPLLEPSIPCDCIECRSSSSTHNGVFLVSSGDIDAYRVKYNPVVLRHQLAIEPEWNYGNCKGLGFDRVLIYPTETISKYLCDGRLSKEVKDKSGNIKHKNAFDIAKFYVALTRARYSVAIVCNNFSQEYIDGLIKWSSKGD</sequence>
<dbReference type="EMBL" id="SAYW01000002">
    <property type="protein sequence ID" value="RWU08120.1"/>
    <property type="molecule type" value="Genomic_DNA"/>
</dbReference>
<organism evidence="7 8">
    <name type="scientific">Pedobacter chitinilyticus</name>
    <dbReference type="NCBI Taxonomy" id="2233776"/>
    <lineage>
        <taxon>Bacteria</taxon>
        <taxon>Pseudomonadati</taxon>
        <taxon>Bacteroidota</taxon>
        <taxon>Sphingobacteriia</taxon>
        <taxon>Sphingobacteriales</taxon>
        <taxon>Sphingobacteriaceae</taxon>
        <taxon>Pedobacter</taxon>
    </lineage>
</organism>
<keyword evidence="8" id="KW-1185">Reference proteome</keyword>
<keyword evidence="1" id="KW-0547">Nucleotide-binding</keyword>
<dbReference type="RefSeq" id="WP_113646645.1">
    <property type="nucleotide sequence ID" value="NZ_QMHN01000002.1"/>
</dbReference>
<dbReference type="PANTHER" id="PTHR11070:SF2">
    <property type="entry name" value="ATP-DEPENDENT DNA HELICASE SRS2"/>
    <property type="match status" value="1"/>
</dbReference>
<dbReference type="GO" id="GO:0043138">
    <property type="term" value="F:3'-5' DNA helicase activity"/>
    <property type="evidence" value="ECO:0007669"/>
    <property type="project" value="TreeGrafter"/>
</dbReference>
<evidence type="ECO:0000313" key="8">
    <source>
        <dbReference type="Proteomes" id="UP000284120"/>
    </source>
</evidence>
<dbReference type="GO" id="GO:0003677">
    <property type="term" value="F:DNA binding"/>
    <property type="evidence" value="ECO:0007669"/>
    <property type="project" value="InterPro"/>
</dbReference>
<dbReference type="InterPro" id="IPR000212">
    <property type="entry name" value="DNA_helicase_UvrD/REP"/>
</dbReference>
<name>A0A3S3PU94_9SPHI</name>
<keyword evidence="4" id="KW-0067">ATP-binding</keyword>
<dbReference type="InterPro" id="IPR027417">
    <property type="entry name" value="P-loop_NTPase"/>
</dbReference>
<dbReference type="GO" id="GO:0005524">
    <property type="term" value="F:ATP binding"/>
    <property type="evidence" value="ECO:0007669"/>
    <property type="project" value="UniProtKB-KW"/>
</dbReference>
<proteinExistence type="predicted"/>
<evidence type="ECO:0000256" key="2">
    <source>
        <dbReference type="ARBA" id="ARBA00022801"/>
    </source>
</evidence>
<comment type="caution">
    <text evidence="7">The sequence shown here is derived from an EMBL/GenBank/DDBJ whole genome shotgun (WGS) entry which is preliminary data.</text>
</comment>
<dbReference type="SUPFAM" id="SSF52540">
    <property type="entry name" value="P-loop containing nucleoside triphosphate hydrolases"/>
    <property type="match status" value="1"/>
</dbReference>
<feature type="domain" description="UvrD-like helicase ATP-binding" evidence="6">
    <location>
        <begin position="130"/>
        <end position="196"/>
    </location>
</feature>
<keyword evidence="2" id="KW-0378">Hydrolase</keyword>
<evidence type="ECO:0000259" key="6">
    <source>
        <dbReference type="Pfam" id="PF00580"/>
    </source>
</evidence>
<evidence type="ECO:0000256" key="5">
    <source>
        <dbReference type="ARBA" id="ARBA00034923"/>
    </source>
</evidence>
<dbReference type="AlphaFoldDB" id="A0A3S3PU94"/>
<evidence type="ECO:0000313" key="7">
    <source>
        <dbReference type="EMBL" id="RWU08120.1"/>
    </source>
</evidence>
<dbReference type="Proteomes" id="UP000284120">
    <property type="component" value="Unassembled WGS sequence"/>
</dbReference>
<dbReference type="Gene3D" id="3.40.50.300">
    <property type="entry name" value="P-loop containing nucleotide triphosphate hydrolases"/>
    <property type="match status" value="1"/>
</dbReference>
<accession>A0A3S3PU94</accession>
<dbReference type="InterPro" id="IPR014016">
    <property type="entry name" value="UvrD-like_ATP-bd"/>
</dbReference>
<evidence type="ECO:0000256" key="3">
    <source>
        <dbReference type="ARBA" id="ARBA00022806"/>
    </source>
</evidence>
<reference evidence="7 8" key="1">
    <citation type="submission" date="2018-06" db="EMBL/GenBank/DDBJ databases">
        <title>Pedobacter endophyticus sp. nov., an endophytic bacterium isolated from a leaf of Triticum aestivum.</title>
        <authorList>
            <person name="Zhang L."/>
        </authorList>
    </citation>
    <scope>NUCLEOTIDE SEQUENCE [LARGE SCALE GENOMIC DNA]</scope>
    <source>
        <strain evidence="7 8">CM134L-2</strain>
    </source>
</reference>
<dbReference type="PANTHER" id="PTHR11070">
    <property type="entry name" value="UVRD / RECB / PCRA DNA HELICASE FAMILY MEMBER"/>
    <property type="match status" value="1"/>
</dbReference>
<dbReference type="GO" id="GO:0000725">
    <property type="term" value="P:recombinational repair"/>
    <property type="evidence" value="ECO:0007669"/>
    <property type="project" value="TreeGrafter"/>
</dbReference>
<dbReference type="GO" id="GO:0016787">
    <property type="term" value="F:hydrolase activity"/>
    <property type="evidence" value="ECO:0007669"/>
    <property type="project" value="UniProtKB-KW"/>
</dbReference>
<dbReference type="OrthoDB" id="5107704at2"/>